<feature type="signal peptide" evidence="1">
    <location>
        <begin position="1"/>
        <end position="22"/>
    </location>
</feature>
<reference evidence="2 3" key="1">
    <citation type="journal article" date="2011" name="PLoS Pathog.">
        <title>Dynamic evolution of pathogenicity revealed by sequencing and comparative genomics of 19 Pseudomonas syringae isolates.</title>
        <authorList>
            <person name="Baltrus D.A."/>
            <person name="Nishimura M.T."/>
            <person name="Romanchuk A."/>
            <person name="Chang J.H."/>
            <person name="Mukhtar M.S."/>
            <person name="Cherkis K."/>
            <person name="Roach J."/>
            <person name="Grant S.R."/>
            <person name="Jones C.D."/>
            <person name="Dangl J.L."/>
        </authorList>
    </citation>
    <scope>NUCLEOTIDE SEQUENCE [LARGE SCALE GENOMIC DNA]</scope>
    <source>
        <strain evidence="2 3">ES4326</strain>
    </source>
</reference>
<sequence>MRRSSLITLCIALLLSCGYASASLEPQRFTICDAPNHFYVSAGELASAKVLRETALIEWQHLVAKESRFSRSDMHASSAGFVFSAVQTNMDTGDAQIS</sequence>
<gene>
    <name evidence="2" type="ORF">PMA4326_009605</name>
</gene>
<name>A0A8T8C0S3_PSEYM</name>
<protein>
    <recommendedName>
        <fullName evidence="4">Lipoprotein</fullName>
    </recommendedName>
</protein>
<dbReference type="RefSeq" id="WP_007249802.1">
    <property type="nucleotide sequence ID" value="NZ_CP047260.1"/>
</dbReference>
<dbReference type="Proteomes" id="UP000003811">
    <property type="component" value="Chromosome"/>
</dbReference>
<evidence type="ECO:0000313" key="3">
    <source>
        <dbReference type="Proteomes" id="UP000003811"/>
    </source>
</evidence>
<evidence type="ECO:0008006" key="4">
    <source>
        <dbReference type="Google" id="ProtNLM"/>
    </source>
</evidence>
<dbReference type="AlphaFoldDB" id="A0A8T8C0S3"/>
<feature type="chain" id="PRO_5035831430" description="Lipoprotein" evidence="1">
    <location>
        <begin position="23"/>
        <end position="98"/>
    </location>
</feature>
<evidence type="ECO:0000256" key="1">
    <source>
        <dbReference type="SAM" id="SignalP"/>
    </source>
</evidence>
<dbReference type="EMBL" id="CP047260">
    <property type="protein sequence ID" value="QHE96853.1"/>
    <property type="molecule type" value="Genomic_DNA"/>
</dbReference>
<proteinExistence type="predicted"/>
<accession>A0A8T8C0S3</accession>
<organism evidence="2 3">
    <name type="scientific">Pseudomonas syringae pv. maculicola str. ES4326</name>
    <dbReference type="NCBI Taxonomy" id="629265"/>
    <lineage>
        <taxon>Bacteria</taxon>
        <taxon>Pseudomonadati</taxon>
        <taxon>Pseudomonadota</taxon>
        <taxon>Gammaproteobacteria</taxon>
        <taxon>Pseudomonadales</taxon>
        <taxon>Pseudomonadaceae</taxon>
        <taxon>Pseudomonas</taxon>
    </lineage>
</organism>
<evidence type="ECO:0000313" key="2">
    <source>
        <dbReference type="EMBL" id="QHE96853.1"/>
    </source>
</evidence>
<dbReference type="PROSITE" id="PS51257">
    <property type="entry name" value="PROKAR_LIPOPROTEIN"/>
    <property type="match status" value="1"/>
</dbReference>
<keyword evidence="1" id="KW-0732">Signal</keyword>